<dbReference type="Proteomes" id="UP000019478">
    <property type="component" value="Unassembled WGS sequence"/>
</dbReference>
<dbReference type="EMBL" id="AMGY01000001">
    <property type="protein sequence ID" value="EXJ92937.1"/>
    <property type="molecule type" value="Genomic_DNA"/>
</dbReference>
<comment type="subunit">
    <text evidence="4">Binds to mitochondrial small subunit 15S rRNA.</text>
</comment>
<evidence type="ECO:0000256" key="1">
    <source>
        <dbReference type="ARBA" id="ARBA00006192"/>
    </source>
</evidence>
<accession>W9YJ81</accession>
<evidence type="ECO:0000256" key="3">
    <source>
        <dbReference type="ARBA" id="ARBA00044493"/>
    </source>
</evidence>
<name>W9YJ81_9EURO</name>
<comment type="caution">
    <text evidence="5">The sequence shown here is derived from an EMBL/GenBank/DDBJ whole genome shotgun (WGS) entry which is preliminary data.</text>
</comment>
<dbReference type="InterPro" id="IPR011990">
    <property type="entry name" value="TPR-like_helical_dom_sf"/>
</dbReference>
<dbReference type="RefSeq" id="XP_007729827.1">
    <property type="nucleotide sequence ID" value="XM_007731637.1"/>
</dbReference>
<dbReference type="PANTHER" id="PTHR47936:SF1">
    <property type="entry name" value="PENTATRICOPEPTIDE REPEAT-CONTAINING PROTEIN GUN1, CHLOROPLASTIC"/>
    <property type="match status" value="1"/>
</dbReference>
<proteinExistence type="inferred from homology"/>
<keyword evidence="6" id="KW-1185">Reference proteome</keyword>
<evidence type="ECO:0000313" key="6">
    <source>
        <dbReference type="Proteomes" id="UP000019478"/>
    </source>
</evidence>
<dbReference type="OrthoDB" id="185373at2759"/>
<gene>
    <name evidence="5" type="ORF">A1O3_01493</name>
</gene>
<dbReference type="eggNOG" id="ENOG502S1M2">
    <property type="taxonomic scope" value="Eukaryota"/>
</dbReference>
<dbReference type="HOGENOM" id="CLU_019319_0_0_1"/>
<reference evidence="5 6" key="1">
    <citation type="submission" date="2013-03" db="EMBL/GenBank/DDBJ databases">
        <title>The Genome Sequence of Capronia epimyces CBS 606.96.</title>
        <authorList>
            <consortium name="The Broad Institute Genomics Platform"/>
            <person name="Cuomo C."/>
            <person name="de Hoog S."/>
            <person name="Gorbushina A."/>
            <person name="Walker B."/>
            <person name="Young S.K."/>
            <person name="Zeng Q."/>
            <person name="Gargeya S."/>
            <person name="Fitzgerald M."/>
            <person name="Haas B."/>
            <person name="Abouelleil A."/>
            <person name="Allen A.W."/>
            <person name="Alvarado L."/>
            <person name="Arachchi H.M."/>
            <person name="Berlin A.M."/>
            <person name="Chapman S.B."/>
            <person name="Gainer-Dewar J."/>
            <person name="Goldberg J."/>
            <person name="Griggs A."/>
            <person name="Gujja S."/>
            <person name="Hansen M."/>
            <person name="Howarth C."/>
            <person name="Imamovic A."/>
            <person name="Ireland A."/>
            <person name="Larimer J."/>
            <person name="McCowan C."/>
            <person name="Murphy C."/>
            <person name="Pearson M."/>
            <person name="Poon T.W."/>
            <person name="Priest M."/>
            <person name="Roberts A."/>
            <person name="Saif S."/>
            <person name="Shea T."/>
            <person name="Sisk P."/>
            <person name="Sykes S."/>
            <person name="Wortman J."/>
            <person name="Nusbaum C."/>
            <person name="Birren B."/>
        </authorList>
    </citation>
    <scope>NUCLEOTIDE SEQUENCE [LARGE SCALE GENOMIC DNA]</scope>
    <source>
        <strain evidence="5 6">CBS 606.96</strain>
    </source>
</reference>
<dbReference type="Gene3D" id="1.25.40.10">
    <property type="entry name" value="Tetratricopeptide repeat domain"/>
    <property type="match status" value="2"/>
</dbReference>
<comment type="similarity">
    <text evidence="1">Belongs to the CCM1 family.</text>
</comment>
<protein>
    <recommendedName>
        <fullName evidence="7">Complex I intermediate-associated protein 84, mitochondrial</fullName>
    </recommendedName>
</protein>
<dbReference type="STRING" id="1182542.W9YJ81"/>
<comment type="function">
    <text evidence="3">Regulates mitochondrial small subunit maturation by controlling 15S rRNA 5'-end processing. Localizes to the 5' precursor of the 15S rRNA in a position that is subsequently occupied by mS47 in the mature yeast mtSSU. Uses structure and sequence-specific RNA recognition, binding to a single-stranded region of the precursor and specifically recognizing bases -6 to -1. The exchange of Ccm1 for mS47 is coupled to the irreversible removal of precursor rRNA that is accompanied by conformational changes of the mitoribosomal proteins uS5m and mS26. These conformational changes signal completion of 5'-end rRNA processing through protection of the mature 5'-end of the 15S rRNA and stabilization of mS47. The removal of the 5' precursor together with the dissociation of Ccm1 may be catalyzed by the 5'-3' exoribonuclease Pet127. Involved in the specific removal of group I introns in mitochondrial encoded transcripts.</text>
</comment>
<organism evidence="5 6">
    <name type="scientific">Capronia epimyces CBS 606.96</name>
    <dbReference type="NCBI Taxonomy" id="1182542"/>
    <lineage>
        <taxon>Eukaryota</taxon>
        <taxon>Fungi</taxon>
        <taxon>Dikarya</taxon>
        <taxon>Ascomycota</taxon>
        <taxon>Pezizomycotina</taxon>
        <taxon>Eurotiomycetes</taxon>
        <taxon>Chaetothyriomycetidae</taxon>
        <taxon>Chaetothyriales</taxon>
        <taxon>Herpotrichiellaceae</taxon>
        <taxon>Capronia</taxon>
    </lineage>
</organism>
<dbReference type="AlphaFoldDB" id="W9YJ81"/>
<evidence type="ECO:0008006" key="7">
    <source>
        <dbReference type="Google" id="ProtNLM"/>
    </source>
</evidence>
<keyword evidence="2" id="KW-0677">Repeat</keyword>
<sequence>MKSSNLTRSVFRAILSNKPYLARDCQRRLGSRLPQHFPAYRYTVHQRRGFLGLNLGGADKGLRGARSTPTNVELALSKFVDVVRARRTSSRFPPDEEIVDAFRFLFATRIESPRPLTRNEVFLANEAFRHLQERGHILSGDEKTSLTEEDLENVLLALASSSGRDRFRTDARILATHVFDSLKERFTAAEELRVSSEHGKHPTRGSLLASYITVLATTGSSHDALELLRQSPERSEDHSLSLWMAILKGLAKEGRMQEFWQVVEEVQSTFGPLDAMSQETLVTLFADHGEIHPLKKILNLPLEDGQVPTSTSLVKAVDCAITNGELEWASGPVKLLRERVDSGDMAGTLLLWHFVRDSDVAHIRGKIEQLADSGVTDALSMKALNRLIEYAYSQNKADDASKLIQLAGSLGLRPDAKTRSFQLAYQLKQGDRTAAAQTFELLLREDVPIDRSDVPVLNHYISALSFSGDHEYTRLMQVVDHLLESGGDLEAEAIAGLCHVFLEKDELDEATGLLRHRVDSYPMDDRARIAAVFRQFIVSPAVKDQRAFNAYELFRHAFPESTVEERLPLMQSFFDRDRPDLACLIFGHMRQQDDLQARPTAQAYARCFEAIAKCKDIDGLQMIYNMLKLDLEVEQTTRIHNALMAAYTECQQPFVAIIDHFWKIMDSREGPTLSSFMLALRACEKWIPQGGHQARHIMALMQSFDLIITKEVYECYIGALAGQSEFENVVELIDQMENDIGEPPDAITIGTFYNAIPWQFRKDEVEKWAKKAYPELWAELESYGDEIDEEWEIRYFKLDRSIDIDDELLFGPGDYHPVIAQETQIMLETPVTTN</sequence>
<evidence type="ECO:0000256" key="4">
    <source>
        <dbReference type="ARBA" id="ARBA00044511"/>
    </source>
</evidence>
<evidence type="ECO:0000256" key="2">
    <source>
        <dbReference type="ARBA" id="ARBA00022737"/>
    </source>
</evidence>
<evidence type="ECO:0000313" key="5">
    <source>
        <dbReference type="EMBL" id="EXJ92937.1"/>
    </source>
</evidence>
<dbReference type="GeneID" id="19165627"/>
<dbReference type="PANTHER" id="PTHR47936">
    <property type="entry name" value="PPR_LONG DOMAIN-CONTAINING PROTEIN"/>
    <property type="match status" value="1"/>
</dbReference>